<accession>U2P435</accession>
<keyword evidence="8" id="KW-0594">Phospholipid biosynthesis</keyword>
<dbReference type="InterPro" id="IPR032837">
    <property type="entry name" value="G1PDH"/>
</dbReference>
<keyword evidence="11" id="KW-1185">Reference proteome</keyword>
<evidence type="ECO:0000313" key="11">
    <source>
        <dbReference type="Proteomes" id="UP000016648"/>
    </source>
</evidence>
<evidence type="ECO:0000256" key="5">
    <source>
        <dbReference type="ARBA" id="ARBA00023002"/>
    </source>
</evidence>
<dbReference type="AlphaFoldDB" id="U2P435"/>
<evidence type="ECO:0000256" key="2">
    <source>
        <dbReference type="ARBA" id="ARBA00022516"/>
    </source>
</evidence>
<dbReference type="PANTHER" id="PTHR43616">
    <property type="entry name" value="GLYCEROL DEHYDROGENASE"/>
    <property type="match status" value="1"/>
</dbReference>
<dbReference type="PATRIC" id="fig|1115809.3.peg.2348"/>
<keyword evidence="4" id="KW-0521">NADP</keyword>
<dbReference type="Gene3D" id="3.40.50.1970">
    <property type="match status" value="1"/>
</dbReference>
<keyword evidence="3" id="KW-0479">Metal-binding</keyword>
<sequence>MSKSLDLALEKATQTHALVLRQGAIEEAADVFRRFFPDKRAVVIADKTTFGVAGNAVDTMLRAEGVLTDAPVILDYPDMHAEWKYIEILDGILAETDAIPIAVGSGTINDLVKLSSFHSNRRYMVVATAASMDGYVAFGASITKDGCKTTFPCTAPIAIVADIDVISKAPADMTASGYADLFAKVPAGADWIVADAIGVEPVDPVSFSIAQDGLHDALSNPQGDREGRPEEIAKLMEGLLLGGFAMQAYPKSSRPASGADHQFSHLLNMQHYVMADGKAPSHGFQVALGTLASLFFYRELLKTDVEAIDVEACVRNWPGLEEQEQEAVRMFQGTDFPMLGATEVKAKYVDHEGLRRELTAFKEKWPETRQRLERQLIPVEEAMRRLQLVGAPTRPEDIGLTRRRMRDSVILAQKIRRRYTILDLGLRTCLLDKWTEALFGKDGIWEIKEDCR</sequence>
<keyword evidence="5 10" id="KW-0560">Oxidoreductase</keyword>
<evidence type="ECO:0000256" key="6">
    <source>
        <dbReference type="ARBA" id="ARBA00023027"/>
    </source>
</evidence>
<keyword evidence="2" id="KW-0444">Lipid biosynthesis</keyword>
<organism evidence="10 11">
    <name type="scientific">Segatella baroniae F0067</name>
    <dbReference type="NCBI Taxonomy" id="1115809"/>
    <lineage>
        <taxon>Bacteria</taxon>
        <taxon>Pseudomonadati</taxon>
        <taxon>Bacteroidota</taxon>
        <taxon>Bacteroidia</taxon>
        <taxon>Bacteroidales</taxon>
        <taxon>Prevotellaceae</taxon>
        <taxon>Segatella</taxon>
    </lineage>
</organism>
<dbReference type="CDD" id="cd08175">
    <property type="entry name" value="G1PDH"/>
    <property type="match status" value="1"/>
</dbReference>
<dbReference type="GO" id="GO:0008654">
    <property type="term" value="P:phospholipid biosynthetic process"/>
    <property type="evidence" value="ECO:0007669"/>
    <property type="project" value="UniProtKB-KW"/>
</dbReference>
<keyword evidence="1" id="KW-0963">Cytoplasm</keyword>
<protein>
    <submittedName>
        <fullName evidence="10">Alcohol dehydrogenase, iron-dependent</fullName>
        <ecNumber evidence="10">1.1.1.1</ecNumber>
    </submittedName>
</protein>
<proteinExistence type="predicted"/>
<dbReference type="GO" id="GO:0046872">
    <property type="term" value="F:metal ion binding"/>
    <property type="evidence" value="ECO:0007669"/>
    <property type="project" value="UniProtKB-KW"/>
</dbReference>
<dbReference type="RefSeq" id="WP_021590696.1">
    <property type="nucleotide sequence ID" value="NZ_AWEY01000039.1"/>
</dbReference>
<evidence type="ECO:0000256" key="1">
    <source>
        <dbReference type="ARBA" id="ARBA00022490"/>
    </source>
</evidence>
<dbReference type="InterPro" id="IPR016205">
    <property type="entry name" value="Glycerol_DH"/>
</dbReference>
<dbReference type="EC" id="1.1.1.1" evidence="10"/>
<evidence type="ECO:0000256" key="3">
    <source>
        <dbReference type="ARBA" id="ARBA00022723"/>
    </source>
</evidence>
<comment type="caution">
    <text evidence="10">The sequence shown here is derived from an EMBL/GenBank/DDBJ whole genome shotgun (WGS) entry which is preliminary data.</text>
</comment>
<keyword evidence="6" id="KW-0520">NAD</keyword>
<evidence type="ECO:0000256" key="7">
    <source>
        <dbReference type="ARBA" id="ARBA00023098"/>
    </source>
</evidence>
<gene>
    <name evidence="10" type="ORF">HMPREF9135_0907</name>
</gene>
<keyword evidence="9" id="KW-1208">Phospholipid metabolism</keyword>
<dbReference type="Proteomes" id="UP000016648">
    <property type="component" value="Unassembled WGS sequence"/>
</dbReference>
<reference evidence="10 11" key="1">
    <citation type="submission" date="2013-08" db="EMBL/GenBank/DDBJ databases">
        <authorList>
            <person name="Durkin A.S."/>
            <person name="Haft D.R."/>
            <person name="McCorrison J."/>
            <person name="Torralba M."/>
            <person name="Gillis M."/>
            <person name="Haft D.H."/>
            <person name="Methe B."/>
            <person name="Sutton G."/>
            <person name="Nelson K.E."/>
        </authorList>
    </citation>
    <scope>NUCLEOTIDE SEQUENCE [LARGE SCALE GENOMIC DNA]</scope>
    <source>
        <strain evidence="10 11">F0067</strain>
    </source>
</reference>
<dbReference type="PANTHER" id="PTHR43616:SF5">
    <property type="entry name" value="GLYCEROL DEHYDROGENASE 1"/>
    <property type="match status" value="1"/>
</dbReference>
<evidence type="ECO:0000256" key="4">
    <source>
        <dbReference type="ARBA" id="ARBA00022857"/>
    </source>
</evidence>
<evidence type="ECO:0000256" key="8">
    <source>
        <dbReference type="ARBA" id="ARBA00023209"/>
    </source>
</evidence>
<dbReference type="GO" id="GO:0004022">
    <property type="term" value="F:alcohol dehydrogenase (NAD+) activity"/>
    <property type="evidence" value="ECO:0007669"/>
    <property type="project" value="UniProtKB-EC"/>
</dbReference>
<evidence type="ECO:0000313" key="10">
    <source>
        <dbReference type="EMBL" id="ERK38434.1"/>
    </source>
</evidence>
<evidence type="ECO:0000256" key="9">
    <source>
        <dbReference type="ARBA" id="ARBA00023264"/>
    </source>
</evidence>
<dbReference type="Pfam" id="PF13685">
    <property type="entry name" value="Fe-ADH_2"/>
    <property type="match status" value="1"/>
</dbReference>
<dbReference type="Gene3D" id="1.20.1090.10">
    <property type="entry name" value="Dehydroquinate synthase-like - alpha domain"/>
    <property type="match status" value="1"/>
</dbReference>
<keyword evidence="7" id="KW-0443">Lipid metabolism</keyword>
<dbReference type="EMBL" id="AWEY01000039">
    <property type="protein sequence ID" value="ERK38434.1"/>
    <property type="molecule type" value="Genomic_DNA"/>
</dbReference>
<name>U2P435_9BACT</name>
<dbReference type="SUPFAM" id="SSF56796">
    <property type="entry name" value="Dehydroquinate synthase-like"/>
    <property type="match status" value="1"/>
</dbReference>